<evidence type="ECO:0000256" key="3">
    <source>
        <dbReference type="ARBA" id="ARBA00022525"/>
    </source>
</evidence>
<keyword evidence="7 9" id="KW-1015">Disulfide bond</keyword>
<evidence type="ECO:0000256" key="5">
    <source>
        <dbReference type="ARBA" id="ARBA00022729"/>
    </source>
</evidence>
<dbReference type="CDD" id="cd00152">
    <property type="entry name" value="PTX"/>
    <property type="match status" value="1"/>
</dbReference>
<keyword evidence="4 10" id="KW-0479">Metal-binding</keyword>
<dbReference type="PROSITE" id="PS00289">
    <property type="entry name" value="PTX_1"/>
    <property type="match status" value="1"/>
</dbReference>
<feature type="disulfide bond" evidence="9">
    <location>
        <begin position="83"/>
        <end position="142"/>
    </location>
</feature>
<dbReference type="Pfam" id="PF00354">
    <property type="entry name" value="Pentaxin"/>
    <property type="match status" value="1"/>
</dbReference>
<protein>
    <recommendedName>
        <fullName evidence="10">Pentraxin family member</fullName>
    </recommendedName>
</protein>
<dbReference type="PANTHER" id="PTHR45869:SF7">
    <property type="entry name" value="C-REACTIVE PROTEIN"/>
    <property type="match status" value="1"/>
</dbReference>
<evidence type="ECO:0000256" key="1">
    <source>
        <dbReference type="ARBA" id="ARBA00004613"/>
    </source>
</evidence>
<feature type="signal peptide" evidence="10">
    <location>
        <begin position="1"/>
        <end position="24"/>
    </location>
</feature>
<sequence length="247" mass="27264">MDGAMGPLWLCLLILTALLGPTAPQAGGGGTNPECWRSPLSPTCDSPPADLGSSVFVFPRESQSAHVQVTAKLEKPLNNFTVCLKSYTDLTRPYSLFSYATRKQSNEILLFKPKPGQYEFHVGNQFLSFRVPETLGEAEHVCASWESSTGIVRFWFNGKPWPRKGLQKGYTVGVPASIVLGQDQDSFRGGFDAKQSFVGEISSVYMWDMGLSTMEAVSALYDTPEQTPLFGWNNFPYKIVGEVYLKP</sequence>
<evidence type="ECO:0000259" key="11">
    <source>
        <dbReference type="PROSITE" id="PS51828"/>
    </source>
</evidence>
<proteinExistence type="inferred from homology"/>
<dbReference type="InterPro" id="IPR013320">
    <property type="entry name" value="ConA-like_dom_sf"/>
</dbReference>
<comment type="subcellular location">
    <subcellularLocation>
        <location evidence="1 10">Secreted</location>
    </subcellularLocation>
</comment>
<dbReference type="FunFam" id="2.60.120.200:FF:000070">
    <property type="entry name" value="Serum amyloid P-component"/>
    <property type="match status" value="1"/>
</dbReference>
<dbReference type="GO" id="GO:0046872">
    <property type="term" value="F:metal ion binding"/>
    <property type="evidence" value="ECO:0007669"/>
    <property type="project" value="UniProtKB-KW"/>
</dbReference>
<evidence type="ECO:0000256" key="4">
    <source>
        <dbReference type="ARBA" id="ARBA00022723"/>
    </source>
</evidence>
<dbReference type="PANTHER" id="PTHR45869">
    <property type="entry name" value="C-REACTIVE PROTEIN-RELATED"/>
    <property type="match status" value="1"/>
</dbReference>
<dbReference type="AlphaFoldDB" id="A0A8N5I512"/>
<dbReference type="GO" id="GO:0001849">
    <property type="term" value="F:complement component C1q complex binding"/>
    <property type="evidence" value="ECO:0007669"/>
    <property type="project" value="TreeGrafter"/>
</dbReference>
<evidence type="ECO:0000256" key="6">
    <source>
        <dbReference type="ARBA" id="ARBA00022837"/>
    </source>
</evidence>
<evidence type="ECO:0000256" key="9">
    <source>
        <dbReference type="PROSITE-ProRule" id="PRU01172"/>
    </source>
</evidence>
<keyword evidence="6 10" id="KW-0106">Calcium</keyword>
<comment type="cofactor">
    <cofactor evidence="10">
        <name>Ca(2+)</name>
        <dbReference type="ChEBI" id="CHEBI:29108"/>
    </cofactor>
    <text evidence="10">Binds 2 calcium ions per subunit.</text>
</comment>
<evidence type="ECO:0000313" key="13">
    <source>
        <dbReference type="RefSeq" id="XP_030921159.1"/>
    </source>
</evidence>
<evidence type="ECO:0000313" key="12">
    <source>
        <dbReference type="Proteomes" id="UP000504602"/>
    </source>
</evidence>
<dbReference type="PROSITE" id="PS51828">
    <property type="entry name" value="PTX_2"/>
    <property type="match status" value="1"/>
</dbReference>
<keyword evidence="5 10" id="KW-0732">Signal</keyword>
<dbReference type="PRINTS" id="PR00895">
    <property type="entry name" value="PENTAXIN"/>
</dbReference>
<name>A0A8N5I512_GEOFO</name>
<comment type="subunit">
    <text evidence="10">Homopentamer. Pentaxin (or pentraxin) have a discoid arrangement of 5 non-covalently bound subunits.</text>
</comment>
<evidence type="ECO:0000256" key="10">
    <source>
        <dbReference type="RuleBase" id="RU362112"/>
    </source>
</evidence>
<dbReference type="Proteomes" id="UP000504602">
    <property type="component" value="Unplaced"/>
</dbReference>
<dbReference type="InterPro" id="IPR030476">
    <property type="entry name" value="Pentaxin_CS"/>
</dbReference>
<dbReference type="RefSeq" id="XP_030921159.1">
    <property type="nucleotide sequence ID" value="XM_031065299.1"/>
</dbReference>
<dbReference type="OrthoDB" id="547680at2759"/>
<comment type="similarity">
    <text evidence="8 10">Belongs to the pentraxin family.</text>
</comment>
<keyword evidence="3" id="KW-0964">Secreted</keyword>
<keyword evidence="2" id="KW-0011">Acute phase</keyword>
<evidence type="ECO:0000256" key="8">
    <source>
        <dbReference type="ARBA" id="ARBA00038102"/>
    </source>
</evidence>
<organism evidence="12 13">
    <name type="scientific">Geospiza fortis</name>
    <name type="common">Medium ground-finch</name>
    <dbReference type="NCBI Taxonomy" id="48883"/>
    <lineage>
        <taxon>Eukaryota</taxon>
        <taxon>Metazoa</taxon>
        <taxon>Chordata</taxon>
        <taxon>Craniata</taxon>
        <taxon>Vertebrata</taxon>
        <taxon>Euteleostomi</taxon>
        <taxon>Archelosauria</taxon>
        <taxon>Archosauria</taxon>
        <taxon>Dinosauria</taxon>
        <taxon>Saurischia</taxon>
        <taxon>Theropoda</taxon>
        <taxon>Coelurosauria</taxon>
        <taxon>Aves</taxon>
        <taxon>Neognathae</taxon>
        <taxon>Neoaves</taxon>
        <taxon>Telluraves</taxon>
        <taxon>Australaves</taxon>
        <taxon>Passeriformes</taxon>
        <taxon>Thraupidae</taxon>
        <taxon>Geospiza</taxon>
    </lineage>
</organism>
<dbReference type="SUPFAM" id="SSF49899">
    <property type="entry name" value="Concanavalin A-like lectins/glucanases"/>
    <property type="match status" value="1"/>
</dbReference>
<evidence type="ECO:0000256" key="2">
    <source>
        <dbReference type="ARBA" id="ARBA00022486"/>
    </source>
</evidence>
<dbReference type="InterPro" id="IPR001759">
    <property type="entry name" value="PTX_dom"/>
</dbReference>
<reference evidence="13" key="1">
    <citation type="submission" date="2025-08" db="UniProtKB">
        <authorList>
            <consortium name="RefSeq"/>
        </authorList>
    </citation>
    <scope>IDENTIFICATION</scope>
</reference>
<dbReference type="GO" id="GO:0005615">
    <property type="term" value="C:extracellular space"/>
    <property type="evidence" value="ECO:0007669"/>
    <property type="project" value="TreeGrafter"/>
</dbReference>
<feature type="domain" description="Pentraxin (PTX)" evidence="11">
    <location>
        <begin position="52"/>
        <end position="247"/>
    </location>
</feature>
<dbReference type="GO" id="GO:0006953">
    <property type="term" value="P:acute-phase response"/>
    <property type="evidence" value="ECO:0007669"/>
    <property type="project" value="UniProtKB-KW"/>
</dbReference>
<dbReference type="InterPro" id="IPR051005">
    <property type="entry name" value="Pentraxin_domain"/>
</dbReference>
<dbReference type="GO" id="GO:0045087">
    <property type="term" value="P:innate immune response"/>
    <property type="evidence" value="ECO:0007669"/>
    <property type="project" value="TreeGrafter"/>
</dbReference>
<dbReference type="Gene3D" id="2.60.120.200">
    <property type="match status" value="1"/>
</dbReference>
<accession>A0A8N5I512</accession>
<evidence type="ECO:0000256" key="7">
    <source>
        <dbReference type="ARBA" id="ARBA00023157"/>
    </source>
</evidence>
<gene>
    <name evidence="13" type="primary">LOC102042665</name>
</gene>
<feature type="chain" id="PRO_5039748265" description="Pentraxin family member" evidence="10">
    <location>
        <begin position="25"/>
        <end position="247"/>
    </location>
</feature>
<keyword evidence="12" id="KW-1185">Reference proteome</keyword>
<dbReference type="SMART" id="SM00159">
    <property type="entry name" value="PTX"/>
    <property type="match status" value="1"/>
</dbReference>
<dbReference type="GeneID" id="102042665"/>